<evidence type="ECO:0000313" key="1">
    <source>
        <dbReference type="EMBL" id="RDY09712.1"/>
    </source>
</evidence>
<proteinExistence type="predicted"/>
<sequence>MPKCQILGYKKIFNKISSASTSKEAWEILVKTYGDGEKNKVKLQTLIRQYELLEMEDSESINSRTGQCNKSLQGEGYKSEVVDKIPRTLPLEFDYVAATIEESKDLDTIEVEELQHSFEMHEGK</sequence>
<evidence type="ECO:0000313" key="2">
    <source>
        <dbReference type="Proteomes" id="UP000257109"/>
    </source>
</evidence>
<dbReference type="AlphaFoldDB" id="A0A371I3V7"/>
<keyword evidence="2" id="KW-1185">Reference proteome</keyword>
<protein>
    <submittedName>
        <fullName evidence="1">Uncharacterized protein</fullName>
    </submittedName>
</protein>
<dbReference type="PANTHER" id="PTHR35317:SF23">
    <property type="entry name" value="OS04G0629600 PROTEIN"/>
    <property type="match status" value="1"/>
</dbReference>
<name>A0A371I3V7_MUCPR</name>
<reference evidence="1" key="1">
    <citation type="submission" date="2018-05" db="EMBL/GenBank/DDBJ databases">
        <title>Draft genome of Mucuna pruriens seed.</title>
        <authorList>
            <person name="Nnadi N.E."/>
            <person name="Vos R."/>
            <person name="Hasami M.H."/>
            <person name="Devisetty U.K."/>
            <person name="Aguiy J.C."/>
        </authorList>
    </citation>
    <scope>NUCLEOTIDE SEQUENCE [LARGE SCALE GENOMIC DNA]</scope>
    <source>
        <strain evidence="1">JCA_2017</strain>
    </source>
</reference>
<dbReference type="EMBL" id="QJKJ01000987">
    <property type="protein sequence ID" value="RDY09712.1"/>
    <property type="molecule type" value="Genomic_DNA"/>
</dbReference>
<dbReference type="Pfam" id="PF14223">
    <property type="entry name" value="Retrotran_gag_2"/>
    <property type="match status" value="1"/>
</dbReference>
<feature type="non-terminal residue" evidence="1">
    <location>
        <position position="1"/>
    </location>
</feature>
<dbReference type="OrthoDB" id="1429133at2759"/>
<organism evidence="1 2">
    <name type="scientific">Mucuna pruriens</name>
    <name type="common">Velvet bean</name>
    <name type="synonym">Dolichos pruriens</name>
    <dbReference type="NCBI Taxonomy" id="157652"/>
    <lineage>
        <taxon>Eukaryota</taxon>
        <taxon>Viridiplantae</taxon>
        <taxon>Streptophyta</taxon>
        <taxon>Embryophyta</taxon>
        <taxon>Tracheophyta</taxon>
        <taxon>Spermatophyta</taxon>
        <taxon>Magnoliopsida</taxon>
        <taxon>eudicotyledons</taxon>
        <taxon>Gunneridae</taxon>
        <taxon>Pentapetalae</taxon>
        <taxon>rosids</taxon>
        <taxon>fabids</taxon>
        <taxon>Fabales</taxon>
        <taxon>Fabaceae</taxon>
        <taxon>Papilionoideae</taxon>
        <taxon>50 kb inversion clade</taxon>
        <taxon>NPAAA clade</taxon>
        <taxon>indigoferoid/millettioid clade</taxon>
        <taxon>Phaseoleae</taxon>
        <taxon>Mucuna</taxon>
    </lineage>
</organism>
<gene>
    <name evidence="1" type="ORF">CR513_05884</name>
</gene>
<dbReference type="Proteomes" id="UP000257109">
    <property type="component" value="Unassembled WGS sequence"/>
</dbReference>
<comment type="caution">
    <text evidence="1">The sequence shown here is derived from an EMBL/GenBank/DDBJ whole genome shotgun (WGS) entry which is preliminary data.</text>
</comment>
<dbReference type="PANTHER" id="PTHR35317">
    <property type="entry name" value="OS04G0629600 PROTEIN"/>
    <property type="match status" value="1"/>
</dbReference>
<accession>A0A371I3V7</accession>